<dbReference type="GO" id="GO:0008270">
    <property type="term" value="F:zinc ion binding"/>
    <property type="evidence" value="ECO:0007669"/>
    <property type="project" value="UniProtKB-KW"/>
</dbReference>
<dbReference type="GO" id="GO:0003677">
    <property type="term" value="F:DNA binding"/>
    <property type="evidence" value="ECO:0007669"/>
    <property type="project" value="UniProtKB-UniRule"/>
</dbReference>
<feature type="region of interest" description="Disordered" evidence="8">
    <location>
        <begin position="113"/>
        <end position="137"/>
    </location>
</feature>
<dbReference type="InterPro" id="IPR038441">
    <property type="entry name" value="THAP_Znf_sf"/>
</dbReference>
<sequence>MTCKRTKLSFQQRTDSRSNHHCCVPFCTASSRSNSHLSFHTFPKDSELQKQWVVKIRRDHFIITSTSRVCSRHFVTADLIEPPTPAGRRRLTPGAVPVLFHWNNYNIPTARPGVWERTERPPNTEPTEMPTDPEDPWPCHEHDYCASTEPAALDISLNENEELREEISRLRKQVEELTISSRFGLERFAASDEDIRFFTRFATHAHLMGLWKQIEPATFNIVRVTRAQTAVKTDQVPHSASATVLQPIDEFFLFMNYLSLGLMQKDLAHRFRIHRSTVSRIVNTWANFLYTVLGAVDIWLDGDTVKAHLPEVFQEYADTQVILDCTELRCQTPNSLLLQSEVFSTYKSHCTFKGLIGIAPHGAVTFVSSLYQGAISDKEILKQSGIVPLLDSSMAIMVDKGFLVEDCVPCRVHIPTFLAKRAQLSRSEIRQTQSIARLRVHVERVIRRVKEHKIFSTVIPLSITGSINQLFAVACLLVNYQNGPLVKAWASNC</sequence>
<proteinExistence type="predicted"/>
<dbReference type="PANTHER" id="PTHR23080">
    <property type="entry name" value="THAP DOMAIN PROTEIN"/>
    <property type="match status" value="1"/>
</dbReference>
<name>A0A8T2KRR5_ASTMX</name>
<keyword evidence="2" id="KW-0479">Metal-binding</keyword>
<dbReference type="InterPro" id="IPR027806">
    <property type="entry name" value="HARBI1_dom"/>
</dbReference>
<comment type="caution">
    <text evidence="10">The sequence shown here is derived from an EMBL/GenBank/DDBJ whole genome shotgun (WGS) entry which is preliminary data.</text>
</comment>
<dbReference type="SMART" id="SM00692">
    <property type="entry name" value="DM3"/>
    <property type="match status" value="1"/>
</dbReference>
<keyword evidence="3 6" id="KW-0863">Zinc-finger</keyword>
<accession>A0A8T2KRR5</accession>
<dbReference type="Pfam" id="PF05485">
    <property type="entry name" value="THAP"/>
    <property type="match status" value="1"/>
</dbReference>
<evidence type="ECO:0000256" key="4">
    <source>
        <dbReference type="ARBA" id="ARBA00022833"/>
    </source>
</evidence>
<protein>
    <recommendedName>
        <fullName evidence="9">THAP-type domain-containing protein</fullName>
    </recommendedName>
</protein>
<reference evidence="10 12" key="1">
    <citation type="submission" date="2021-07" db="EMBL/GenBank/DDBJ databases">
        <authorList>
            <person name="Imarazene B."/>
            <person name="Zahm M."/>
            <person name="Klopp C."/>
            <person name="Cabau C."/>
            <person name="Beille S."/>
            <person name="Jouanno E."/>
            <person name="Castinel A."/>
            <person name="Lluch J."/>
            <person name="Gil L."/>
            <person name="Kuchtly C."/>
            <person name="Lopez Roques C."/>
            <person name="Donnadieu C."/>
            <person name="Parrinello H."/>
            <person name="Journot L."/>
            <person name="Du K."/>
            <person name="Schartl M."/>
            <person name="Retaux S."/>
            <person name="Guiguen Y."/>
        </authorList>
    </citation>
    <scope>NUCLEOTIDE SEQUENCE [LARGE SCALE GENOMIC DNA]</scope>
    <source>
        <strain evidence="10">Pach_M1</strain>
        <tissue evidence="10">Testis</tissue>
    </source>
</reference>
<feature type="coiled-coil region" evidence="7">
    <location>
        <begin position="153"/>
        <end position="180"/>
    </location>
</feature>
<keyword evidence="5 6" id="KW-0238">DNA-binding</keyword>
<evidence type="ECO:0000256" key="5">
    <source>
        <dbReference type="ARBA" id="ARBA00023125"/>
    </source>
</evidence>
<evidence type="ECO:0000313" key="12">
    <source>
        <dbReference type="Proteomes" id="UP000752171"/>
    </source>
</evidence>
<evidence type="ECO:0000256" key="7">
    <source>
        <dbReference type="SAM" id="Coils"/>
    </source>
</evidence>
<dbReference type="InterPro" id="IPR027805">
    <property type="entry name" value="Transposase_HTH_dom"/>
</dbReference>
<evidence type="ECO:0000313" key="10">
    <source>
        <dbReference type="EMBL" id="KAG9259511.1"/>
    </source>
</evidence>
<dbReference type="Gene3D" id="6.20.210.20">
    <property type="entry name" value="THAP domain"/>
    <property type="match status" value="1"/>
</dbReference>
<dbReference type="InterPro" id="IPR006612">
    <property type="entry name" value="THAP_Znf"/>
</dbReference>
<feature type="domain" description="THAP-type" evidence="9">
    <location>
        <begin position="17"/>
        <end position="100"/>
    </location>
</feature>
<evidence type="ECO:0000313" key="11">
    <source>
        <dbReference type="EMBL" id="KAG9259513.1"/>
    </source>
</evidence>
<organism evidence="10 12">
    <name type="scientific">Astyanax mexicanus</name>
    <name type="common">Blind cave fish</name>
    <name type="synonym">Astyanax fasciatus mexicanus</name>
    <dbReference type="NCBI Taxonomy" id="7994"/>
    <lineage>
        <taxon>Eukaryota</taxon>
        <taxon>Metazoa</taxon>
        <taxon>Chordata</taxon>
        <taxon>Craniata</taxon>
        <taxon>Vertebrata</taxon>
        <taxon>Euteleostomi</taxon>
        <taxon>Actinopterygii</taxon>
        <taxon>Neopterygii</taxon>
        <taxon>Teleostei</taxon>
        <taxon>Ostariophysi</taxon>
        <taxon>Characiformes</taxon>
        <taxon>Characoidei</taxon>
        <taxon>Acestrorhamphidae</taxon>
        <taxon>Acestrorhamphinae</taxon>
        <taxon>Astyanax</taxon>
    </lineage>
</organism>
<comment type="cofactor">
    <cofactor evidence="1">
        <name>a divalent metal cation</name>
        <dbReference type="ChEBI" id="CHEBI:60240"/>
    </cofactor>
</comment>
<evidence type="ECO:0000259" key="9">
    <source>
        <dbReference type="PROSITE" id="PS50950"/>
    </source>
</evidence>
<gene>
    <name evidence="10" type="ORF">AMEX_G27950</name>
    <name evidence="11" type="ORF">AMEX_G27952</name>
</gene>
<dbReference type="Pfam" id="PF13613">
    <property type="entry name" value="HTH_Tnp_4"/>
    <property type="match status" value="1"/>
</dbReference>
<dbReference type="SMART" id="SM00980">
    <property type="entry name" value="THAP"/>
    <property type="match status" value="1"/>
</dbReference>
<keyword evidence="7" id="KW-0175">Coiled coil</keyword>
<evidence type="ECO:0000256" key="8">
    <source>
        <dbReference type="SAM" id="MobiDB-lite"/>
    </source>
</evidence>
<dbReference type="EMBL" id="JAICCE010000027">
    <property type="protein sequence ID" value="KAG9259513.1"/>
    <property type="molecule type" value="Genomic_DNA"/>
</dbReference>
<dbReference type="Pfam" id="PF13359">
    <property type="entry name" value="DDE_Tnp_4"/>
    <property type="match status" value="1"/>
</dbReference>
<dbReference type="Proteomes" id="UP000752171">
    <property type="component" value="Unassembled WGS sequence"/>
</dbReference>
<evidence type="ECO:0000256" key="3">
    <source>
        <dbReference type="ARBA" id="ARBA00022771"/>
    </source>
</evidence>
<keyword evidence="4" id="KW-0862">Zinc</keyword>
<dbReference type="AlphaFoldDB" id="A0A8T2KRR5"/>
<evidence type="ECO:0000256" key="1">
    <source>
        <dbReference type="ARBA" id="ARBA00001968"/>
    </source>
</evidence>
<evidence type="ECO:0000256" key="2">
    <source>
        <dbReference type="ARBA" id="ARBA00022723"/>
    </source>
</evidence>
<dbReference type="PROSITE" id="PS50950">
    <property type="entry name" value="ZF_THAP"/>
    <property type="match status" value="1"/>
</dbReference>
<dbReference type="SUPFAM" id="SSF57716">
    <property type="entry name" value="Glucocorticoid receptor-like (DNA-binding domain)"/>
    <property type="match status" value="1"/>
</dbReference>
<dbReference type="PANTHER" id="PTHR23080:SF133">
    <property type="entry name" value="SI:CH211-262I1.5-RELATED"/>
    <property type="match status" value="1"/>
</dbReference>
<evidence type="ECO:0000256" key="6">
    <source>
        <dbReference type="PROSITE-ProRule" id="PRU00309"/>
    </source>
</evidence>
<dbReference type="EMBL" id="JAICCE010000027">
    <property type="protein sequence ID" value="KAG9259511.1"/>
    <property type="molecule type" value="Genomic_DNA"/>
</dbReference>